<protein>
    <recommendedName>
        <fullName evidence="4">Attachment protein</fullName>
    </recommendedName>
</protein>
<evidence type="ECO:0000313" key="3">
    <source>
        <dbReference type="Proteomes" id="UP000321405"/>
    </source>
</evidence>
<dbReference type="OrthoDB" id="9812459at2"/>
<organism evidence="2 3">
    <name type="scientific">Swaminathania salitolerans</name>
    <dbReference type="NCBI Taxonomy" id="182838"/>
    <lineage>
        <taxon>Bacteria</taxon>
        <taxon>Pseudomonadati</taxon>
        <taxon>Pseudomonadota</taxon>
        <taxon>Alphaproteobacteria</taxon>
        <taxon>Acetobacterales</taxon>
        <taxon>Acetobacteraceae</taxon>
        <taxon>Swaminathania</taxon>
    </lineage>
</organism>
<dbReference type="EMBL" id="BJVC01000003">
    <property type="protein sequence ID" value="GEL02549.1"/>
    <property type="molecule type" value="Genomic_DNA"/>
</dbReference>
<dbReference type="InterPro" id="IPR019291">
    <property type="entry name" value="Host_attachment_protein"/>
</dbReference>
<evidence type="ECO:0000313" key="2">
    <source>
        <dbReference type="EMBL" id="GEL02549.1"/>
    </source>
</evidence>
<evidence type="ECO:0000256" key="1">
    <source>
        <dbReference type="SAM" id="MobiDB-lite"/>
    </source>
</evidence>
<name>A0A511BQD9_9PROT</name>
<feature type="compositionally biased region" description="Basic and acidic residues" evidence="1">
    <location>
        <begin position="48"/>
        <end position="58"/>
    </location>
</feature>
<dbReference type="AlphaFoldDB" id="A0A511BQD9"/>
<dbReference type="Proteomes" id="UP000321405">
    <property type="component" value="Unassembled WGS sequence"/>
</dbReference>
<gene>
    <name evidence="2" type="ORF">SSA02_17120</name>
</gene>
<reference evidence="2 3" key="1">
    <citation type="submission" date="2019-07" db="EMBL/GenBank/DDBJ databases">
        <title>Whole genome shotgun sequence of Swaminathania salitolerans NBRC 104436.</title>
        <authorList>
            <person name="Hosoyama A."/>
            <person name="Uohara A."/>
            <person name="Ohji S."/>
            <person name="Ichikawa N."/>
        </authorList>
    </citation>
    <scope>NUCLEOTIDE SEQUENCE [LARGE SCALE GENOMIC DNA]</scope>
    <source>
        <strain evidence="2 3">NBRC 104436</strain>
    </source>
</reference>
<sequence length="141" mass="15862">MPNQDPVLYAICDGEKARFLRYDGQQMRTIQRFGAHDRNTDAEGEVASIKEPRSDPKVQVKERFARQIAEEIDAALKANPALEGLVLAAAPHVLHDIREHLSKATSRKLIKSESKDLTNIPDPELLSHFDRPATGWQIPRS</sequence>
<dbReference type="RefSeq" id="WP_147093616.1">
    <property type="nucleotide sequence ID" value="NZ_BJVC01000003.1"/>
</dbReference>
<comment type="caution">
    <text evidence="2">The sequence shown here is derived from an EMBL/GenBank/DDBJ whole genome shotgun (WGS) entry which is preliminary data.</text>
</comment>
<proteinExistence type="predicted"/>
<keyword evidence="3" id="KW-1185">Reference proteome</keyword>
<dbReference type="Pfam" id="PF10116">
    <property type="entry name" value="Host_attach"/>
    <property type="match status" value="1"/>
</dbReference>
<evidence type="ECO:0008006" key="4">
    <source>
        <dbReference type="Google" id="ProtNLM"/>
    </source>
</evidence>
<accession>A0A511BQD9</accession>
<feature type="region of interest" description="Disordered" evidence="1">
    <location>
        <begin position="35"/>
        <end position="58"/>
    </location>
</feature>